<gene>
    <name evidence="4" type="ORF">BRM9_0958</name>
    <name evidence="5" type="ORF">DSM1535_0928</name>
    <name evidence="7" type="ORF">ISP06_08785</name>
    <name evidence="6" type="ORF">MB9_2012</name>
</gene>
<protein>
    <submittedName>
        <fullName evidence="7">MTH1187 family thiamine-binding protein</fullName>
    </submittedName>
</protein>
<name>A0A089ZFM4_METFO</name>
<dbReference type="Pfam" id="PF01910">
    <property type="entry name" value="Thiamine_BP"/>
    <property type="match status" value="1"/>
</dbReference>
<reference evidence="7" key="4">
    <citation type="submission" date="2020-10" db="EMBL/GenBank/DDBJ databases">
        <title>Dehalococcoides mccartyi of a TCE/Cr reducing biochatode.</title>
        <authorList>
            <person name="Matturro B."/>
        </authorList>
    </citation>
    <scope>NUCLEOTIDE SEQUENCE</scope>
    <source>
        <strain evidence="7">Bin2</strain>
    </source>
</reference>
<reference evidence="4" key="1">
    <citation type="submission" date="2013-12" db="EMBL/GenBank/DDBJ databases">
        <title>The complete genome sequence of Methanobacterium sp. BRM9.</title>
        <authorList>
            <consortium name="Pastoral Greenhouse Gas Research Consortium"/>
            <person name="Kelly W.J."/>
            <person name="Leahy S.C."/>
            <person name="Perry R."/>
            <person name="Li D."/>
            <person name="Altermann E."/>
            <person name="Lambie S.C."/>
            <person name="Attwood G.T."/>
        </authorList>
    </citation>
    <scope>NUCLEOTIDE SEQUENCE [LARGE SCALE GENOMIC DNA]</scope>
    <source>
        <strain evidence="4">BRM9</strain>
    </source>
</reference>
<dbReference type="EMBL" id="LN734822">
    <property type="protein sequence ID" value="CEL25639.1"/>
    <property type="molecule type" value="Genomic_DNA"/>
</dbReference>
<dbReference type="InterPro" id="IPR029756">
    <property type="entry name" value="MTH1187/YkoF-like"/>
</dbReference>
<dbReference type="Proteomes" id="UP000062768">
    <property type="component" value="Chromosome I"/>
</dbReference>
<proteinExistence type="inferred from homology"/>
<accession>A0A089ZFM4</accession>
<comment type="similarity">
    <text evidence="1">Belongs to the UPF0045 family.</text>
</comment>
<dbReference type="Proteomes" id="UP000029661">
    <property type="component" value="Chromosome"/>
</dbReference>
<evidence type="ECO:0000313" key="7">
    <source>
        <dbReference type="EMBL" id="MBF4475540.1"/>
    </source>
</evidence>
<evidence type="ECO:0000313" key="4">
    <source>
        <dbReference type="EMBL" id="AIS31775.1"/>
    </source>
</evidence>
<organism evidence="4 8">
    <name type="scientific">Methanobacterium formicicum</name>
    <dbReference type="NCBI Taxonomy" id="2162"/>
    <lineage>
        <taxon>Archaea</taxon>
        <taxon>Methanobacteriati</taxon>
        <taxon>Methanobacteriota</taxon>
        <taxon>Methanomada group</taxon>
        <taxon>Methanobacteria</taxon>
        <taxon>Methanobacteriales</taxon>
        <taxon>Methanobacteriaceae</taxon>
        <taxon>Methanobacterium</taxon>
    </lineage>
</organism>
<dbReference type="Proteomes" id="UP000606900">
    <property type="component" value="Unassembled WGS sequence"/>
</dbReference>
<dbReference type="EMBL" id="LN515531">
    <property type="protein sequence ID" value="CEA13281.1"/>
    <property type="molecule type" value="Genomic_DNA"/>
</dbReference>
<dbReference type="GO" id="GO:0005829">
    <property type="term" value="C:cytosol"/>
    <property type="evidence" value="ECO:0007669"/>
    <property type="project" value="TreeGrafter"/>
</dbReference>
<dbReference type="RefSeq" id="WP_048072512.1">
    <property type="nucleotide sequence ID" value="NZ_CALCVY010000021.1"/>
</dbReference>
<dbReference type="GeneID" id="26740245"/>
<dbReference type="PANTHER" id="PTHR33777:SF1">
    <property type="entry name" value="UPF0045 PROTEIN ECM15"/>
    <property type="match status" value="1"/>
</dbReference>
<feature type="region of interest" description="Disordered" evidence="2">
    <location>
        <begin position="80"/>
        <end position="100"/>
    </location>
</feature>
<dbReference type="AlphaFoldDB" id="A0A089ZFM4"/>
<reference evidence="6" key="3">
    <citation type="submission" date="2014-09" db="EMBL/GenBank/DDBJ databases">
        <authorList>
            <person name="Bishop-Lilly K.A."/>
            <person name="Broomall S.M."/>
            <person name="Chain P.S."/>
            <person name="Chertkov O."/>
            <person name="Coyne S.R."/>
            <person name="Daligault H.E."/>
            <person name="Davenport K.W."/>
            <person name="Erkkila T."/>
            <person name="Frey K.G."/>
            <person name="Gibbons H.S."/>
            <person name="Gu W."/>
            <person name="Jaissle J."/>
            <person name="Johnson S.L."/>
            <person name="Koroleva G.I."/>
            <person name="Ladner J.T."/>
            <person name="Lo C.-C."/>
            <person name="Minogue T.D."/>
            <person name="Munk C."/>
            <person name="Palacios G.F."/>
            <person name="Redden C.L."/>
            <person name="Rosenzweig C.N."/>
            <person name="Scholz M.B."/>
            <person name="Teshima H."/>
            <person name="Xu Y."/>
        </authorList>
    </citation>
    <scope>NUCLEOTIDE SEQUENCE</scope>
    <source>
        <strain evidence="6">Mb9</strain>
    </source>
</reference>
<dbReference type="STRING" id="2162.BRM9_0958"/>
<evidence type="ECO:0000313" key="9">
    <source>
        <dbReference type="Proteomes" id="UP000062768"/>
    </source>
</evidence>
<dbReference type="PANTHER" id="PTHR33777">
    <property type="entry name" value="UPF0045 PROTEIN ECM15"/>
    <property type="match status" value="1"/>
</dbReference>
<dbReference type="OrthoDB" id="10763at2157"/>
<dbReference type="Gene3D" id="3.30.70.930">
    <property type="match status" value="1"/>
</dbReference>
<evidence type="ECO:0000313" key="6">
    <source>
        <dbReference type="EMBL" id="CEL25639.1"/>
    </source>
</evidence>
<evidence type="ECO:0000313" key="5">
    <source>
        <dbReference type="EMBL" id="CEA13281.1"/>
    </source>
</evidence>
<evidence type="ECO:0000259" key="3">
    <source>
        <dbReference type="Pfam" id="PF01910"/>
    </source>
</evidence>
<feature type="domain" description="Thiamine-binding protein" evidence="3">
    <location>
        <begin position="4"/>
        <end position="96"/>
    </location>
</feature>
<dbReference type="EMBL" id="JADIIL010000033">
    <property type="protein sequence ID" value="MBF4475540.1"/>
    <property type="molecule type" value="Genomic_DNA"/>
</dbReference>
<evidence type="ECO:0000256" key="2">
    <source>
        <dbReference type="SAM" id="MobiDB-lite"/>
    </source>
</evidence>
<dbReference type="SUPFAM" id="SSF89957">
    <property type="entry name" value="MTH1187/YkoF-like"/>
    <property type="match status" value="1"/>
</dbReference>
<dbReference type="EMBL" id="CP006933">
    <property type="protein sequence ID" value="AIS31775.1"/>
    <property type="molecule type" value="Genomic_DNA"/>
</dbReference>
<dbReference type="KEGG" id="mfc:BRM9_0958"/>
<evidence type="ECO:0000256" key="1">
    <source>
        <dbReference type="ARBA" id="ARBA00010272"/>
    </source>
</evidence>
<evidence type="ECO:0000313" key="8">
    <source>
        <dbReference type="Proteomes" id="UP000029661"/>
    </source>
</evidence>
<keyword evidence="9" id="KW-1185">Reference proteome</keyword>
<reference evidence="5" key="2">
    <citation type="submission" date="2014-08" db="EMBL/GenBank/DDBJ databases">
        <authorList>
            <person name="Wibberg D."/>
        </authorList>
    </citation>
    <scope>NUCLEOTIDE SEQUENCE</scope>
</reference>
<dbReference type="PATRIC" id="fig|2162.10.peg.2090"/>
<dbReference type="InterPro" id="IPR051614">
    <property type="entry name" value="UPF0045_domain"/>
</dbReference>
<dbReference type="KEGG" id="mfi:DSM1535_0928"/>
<dbReference type="InterPro" id="IPR002767">
    <property type="entry name" value="Thiamine_BP"/>
</dbReference>
<sequence length="100" mass="11053">MISAELTVIPIGTPDTSLSKYVAAAIAALDETHVNYQLHGMGTLLEADNPDDLFEAIKIAHEAVFKAGSQRVVTSVKIDDRRDRQRTMEDKVQSVEKKLE</sequence>
<dbReference type="NCBIfam" id="TIGR00106">
    <property type="entry name" value="MTH1187 family thiamine-binding protein"/>
    <property type="match status" value="1"/>
</dbReference>